<evidence type="ECO:0008006" key="4">
    <source>
        <dbReference type="Google" id="ProtNLM"/>
    </source>
</evidence>
<feature type="compositionally biased region" description="Pro residues" evidence="1">
    <location>
        <begin position="176"/>
        <end position="187"/>
    </location>
</feature>
<organism evidence="2 3">
    <name type="scientific">Moniliophthora roreri</name>
    <name type="common">Frosty pod rot fungus</name>
    <name type="synonym">Monilia roreri</name>
    <dbReference type="NCBI Taxonomy" id="221103"/>
    <lineage>
        <taxon>Eukaryota</taxon>
        <taxon>Fungi</taxon>
        <taxon>Dikarya</taxon>
        <taxon>Basidiomycota</taxon>
        <taxon>Agaricomycotina</taxon>
        <taxon>Agaricomycetes</taxon>
        <taxon>Agaricomycetidae</taxon>
        <taxon>Agaricales</taxon>
        <taxon>Marasmiineae</taxon>
        <taxon>Marasmiaceae</taxon>
        <taxon>Moniliophthora</taxon>
    </lineage>
</organism>
<feature type="region of interest" description="Disordered" evidence="1">
    <location>
        <begin position="1"/>
        <end position="42"/>
    </location>
</feature>
<proteinExistence type="predicted"/>
<dbReference type="AlphaFoldDB" id="A0A0W0G2E8"/>
<dbReference type="Proteomes" id="UP000054988">
    <property type="component" value="Unassembled WGS sequence"/>
</dbReference>
<comment type="caution">
    <text evidence="2">The sequence shown here is derived from an EMBL/GenBank/DDBJ whole genome shotgun (WGS) entry which is preliminary data.</text>
</comment>
<feature type="compositionally biased region" description="Polar residues" evidence="1">
    <location>
        <begin position="131"/>
        <end position="140"/>
    </location>
</feature>
<name>A0A0W0G2E8_MONRR</name>
<evidence type="ECO:0000256" key="1">
    <source>
        <dbReference type="SAM" id="MobiDB-lite"/>
    </source>
</evidence>
<accession>A0A0W0G2E8</accession>
<feature type="compositionally biased region" description="Low complexity" evidence="1">
    <location>
        <begin position="200"/>
        <end position="210"/>
    </location>
</feature>
<feature type="compositionally biased region" description="Pro residues" evidence="1">
    <location>
        <begin position="211"/>
        <end position="225"/>
    </location>
</feature>
<protein>
    <recommendedName>
        <fullName evidence="4">Reverse transcriptase-rnase h-integrase</fullName>
    </recommendedName>
</protein>
<feature type="compositionally biased region" description="Polar residues" evidence="1">
    <location>
        <begin position="17"/>
        <end position="26"/>
    </location>
</feature>
<evidence type="ECO:0000313" key="2">
    <source>
        <dbReference type="EMBL" id="KTB42746.1"/>
    </source>
</evidence>
<dbReference type="EMBL" id="LATX01001297">
    <property type="protein sequence ID" value="KTB42746.1"/>
    <property type="molecule type" value="Genomic_DNA"/>
</dbReference>
<evidence type="ECO:0000313" key="3">
    <source>
        <dbReference type="Proteomes" id="UP000054988"/>
    </source>
</evidence>
<feature type="compositionally biased region" description="Acidic residues" evidence="1">
    <location>
        <begin position="441"/>
        <end position="453"/>
    </location>
</feature>
<feature type="region of interest" description="Disordered" evidence="1">
    <location>
        <begin position="131"/>
        <end position="227"/>
    </location>
</feature>
<dbReference type="eggNOG" id="ENOG502S856">
    <property type="taxonomic scope" value="Eukaryota"/>
</dbReference>
<reference evidence="2 3" key="1">
    <citation type="submission" date="2015-12" db="EMBL/GenBank/DDBJ databases">
        <title>Draft genome sequence of Moniliophthora roreri, the causal agent of frosty pod rot of cacao.</title>
        <authorList>
            <person name="Aime M.C."/>
            <person name="Diaz-Valderrama J.R."/>
            <person name="Kijpornyongpan T."/>
            <person name="Phillips-Mora W."/>
        </authorList>
    </citation>
    <scope>NUCLEOTIDE SEQUENCE [LARGE SCALE GENOMIC DNA]</scope>
    <source>
        <strain evidence="2 3">MCA 2952</strain>
    </source>
</reference>
<feature type="compositionally biased region" description="Low complexity" evidence="1">
    <location>
        <begin position="1"/>
        <end position="16"/>
    </location>
</feature>
<sequence>MSNASSVASSSSLAGSQPTRDQSPVPTVSGEGRYGENITYPNGLKPNPYQLLHLFNTRQYNDQIRNATDQHNRLEPCIKSLFFLRGQRKLFERIIESCSLEIANQYRLHFPTTPICPCLLPQIPERCQNTLIPSPSASLTDSDDEPMGTDTPVPTSTILGASSPGLPLNPQSTKPDSPPLPVPPPNPTTHSFILTPLPILTSNLRSSRSTPSPPLSPNLQPPPTPEIFRHLKPQFHQKVEYIPVVGGEVIPMEPEDVVEDEDQENRIPENVEDPPILSLRSPTPAPTPMMQLVNHVSALCVDWSTISPDIARSTCVADASRLSLDIHLATALTNEGLAALRTDGLIRAQTLCRMVTVMTMNGGTMTSPTRTLAENVEMLTEQYDQDAQLLFVGADPQKVRLLLVEERQAMGWQLTFDPPATPRMGTVDEMPDVDDRPDTSYDYDTELYGDGEL</sequence>
<gene>
    <name evidence="2" type="ORF">WG66_4688</name>
</gene>
<feature type="region of interest" description="Disordered" evidence="1">
    <location>
        <begin position="420"/>
        <end position="453"/>
    </location>
</feature>